<proteinExistence type="predicted"/>
<dbReference type="EMBL" id="CABPSO010000001">
    <property type="protein sequence ID" value="VVE60664.1"/>
    <property type="molecule type" value="Genomic_DNA"/>
</dbReference>
<evidence type="ECO:0000313" key="3">
    <source>
        <dbReference type="Proteomes" id="UP000254573"/>
    </source>
</evidence>
<sequence length="89" mass="9987">MLFFHASKCQVPSPRTGVVNPIANGSPRDKKIKGRRSALCSIPWPGRVPRCQITIFRTRAENTSMQVTTTIMISITAHVCAYWKLRITS</sequence>
<dbReference type="EMBL" id="UGSG01000001">
    <property type="protein sequence ID" value="SUA79757.1"/>
    <property type="molecule type" value="Genomic_DNA"/>
</dbReference>
<name>A0A378YT96_9BURK</name>
<dbReference type="Proteomes" id="UP000254573">
    <property type="component" value="Unassembled WGS sequence"/>
</dbReference>
<keyword evidence="4" id="KW-1185">Reference proteome</keyword>
<dbReference type="AlphaFoldDB" id="A0A378YT96"/>
<organism evidence="1 3">
    <name type="scientific">Pandoraea pnomenusa</name>
    <dbReference type="NCBI Taxonomy" id="93220"/>
    <lineage>
        <taxon>Bacteria</taxon>
        <taxon>Pseudomonadati</taxon>
        <taxon>Pseudomonadota</taxon>
        <taxon>Betaproteobacteria</taxon>
        <taxon>Burkholderiales</taxon>
        <taxon>Burkholderiaceae</taxon>
        <taxon>Pandoraea</taxon>
    </lineage>
</organism>
<evidence type="ECO:0000313" key="2">
    <source>
        <dbReference type="EMBL" id="VVE60664.1"/>
    </source>
</evidence>
<evidence type="ECO:0000313" key="4">
    <source>
        <dbReference type="Proteomes" id="UP000361468"/>
    </source>
</evidence>
<accession>A0A378YT96</accession>
<reference evidence="1 3" key="1">
    <citation type="submission" date="2018-06" db="EMBL/GenBank/DDBJ databases">
        <authorList>
            <consortium name="Pathogen Informatics"/>
            <person name="Doyle S."/>
        </authorList>
    </citation>
    <scope>NUCLEOTIDE SEQUENCE [LARGE SCALE GENOMIC DNA]</scope>
    <source>
        <strain evidence="1 3">NCTC13160</strain>
    </source>
</reference>
<gene>
    <name evidence="1" type="ORF">NCTC13160_03384</name>
    <name evidence="2" type="ORF">PPN31119_00316</name>
</gene>
<protein>
    <submittedName>
        <fullName evidence="1">Uncharacterized protein</fullName>
    </submittedName>
</protein>
<dbReference type="Proteomes" id="UP000361468">
    <property type="component" value="Unassembled WGS sequence"/>
</dbReference>
<evidence type="ECO:0000313" key="1">
    <source>
        <dbReference type="EMBL" id="SUA79757.1"/>
    </source>
</evidence>
<reference evidence="2 4" key="2">
    <citation type="submission" date="2019-08" db="EMBL/GenBank/DDBJ databases">
        <authorList>
            <person name="Peeters C."/>
        </authorList>
    </citation>
    <scope>NUCLEOTIDE SEQUENCE [LARGE SCALE GENOMIC DNA]</scope>
    <source>
        <strain evidence="2 4">LMG 31119</strain>
    </source>
</reference>